<dbReference type="RefSeq" id="WP_192732279.1">
    <property type="nucleotide sequence ID" value="NZ_BAAAVL010000011.1"/>
</dbReference>
<accession>A0ABR9J069</accession>
<proteinExistence type="predicted"/>
<dbReference type="Proteomes" id="UP000620262">
    <property type="component" value="Unassembled WGS sequence"/>
</dbReference>
<comment type="caution">
    <text evidence="1">The sequence shown here is derived from an EMBL/GenBank/DDBJ whole genome shotgun (WGS) entry which is preliminary data.</text>
</comment>
<reference evidence="1 2" key="1">
    <citation type="submission" date="2020-10" db="EMBL/GenBank/DDBJ databases">
        <title>Sequencing the genomes of 1000 actinobacteria strains.</title>
        <authorList>
            <person name="Klenk H.-P."/>
        </authorList>
    </citation>
    <scope>NUCLEOTIDE SEQUENCE [LARGE SCALE GENOMIC DNA]</scope>
    <source>
        <strain evidence="1 2">DSM 7307</strain>
    </source>
</reference>
<sequence>MYKHVAETFVAVAHAPNVAEKICTQIKELCRSILCEGSDRFLSFEGGCAVILPTDDGLFFRVSARDLITFYGIRTLIEGSLSNFATVSDDVIKWLQADEELFRSTNRRASSNGGRIKCS</sequence>
<gene>
    <name evidence="1" type="ORF">H4W29_005980</name>
</gene>
<organism evidence="1 2">
    <name type="scientific">Rhizobium viscosum</name>
    <name type="common">Arthrobacter viscosus</name>
    <dbReference type="NCBI Taxonomy" id="1673"/>
    <lineage>
        <taxon>Bacteria</taxon>
        <taxon>Pseudomonadati</taxon>
        <taxon>Pseudomonadota</taxon>
        <taxon>Alphaproteobacteria</taxon>
        <taxon>Hyphomicrobiales</taxon>
        <taxon>Rhizobiaceae</taxon>
        <taxon>Rhizobium/Agrobacterium group</taxon>
        <taxon>Rhizobium</taxon>
    </lineage>
</organism>
<name>A0ABR9J069_RHIVS</name>
<keyword evidence="2" id="KW-1185">Reference proteome</keyword>
<protein>
    <submittedName>
        <fullName evidence="1">Uncharacterized protein</fullName>
    </submittedName>
</protein>
<dbReference type="EMBL" id="JADBEC010000002">
    <property type="protein sequence ID" value="MBE1508735.1"/>
    <property type="molecule type" value="Genomic_DNA"/>
</dbReference>
<evidence type="ECO:0000313" key="2">
    <source>
        <dbReference type="Proteomes" id="UP000620262"/>
    </source>
</evidence>
<evidence type="ECO:0000313" key="1">
    <source>
        <dbReference type="EMBL" id="MBE1508735.1"/>
    </source>
</evidence>